<sequence>MPIDVHIWEFKGFFESWGHASMTLSDGTHISWWPRGGAEGKSVKGNAVKAPPVRCMTLADDIQCENNDQPNTLTIRDFIIEEDPIKTWWQSFRKYENWRAFDQNCSTVVYKALCAGFALRYFETADKTNKYEATAIWTPNKVKEFVEHLIKRISIPSAETTGSNQGSGKKTSCSYI</sequence>
<organism evidence="1 2">
    <name type="scientific">Sinanodonta woodiana</name>
    <name type="common">Chinese pond mussel</name>
    <name type="synonym">Anodonta woodiana</name>
    <dbReference type="NCBI Taxonomy" id="1069815"/>
    <lineage>
        <taxon>Eukaryota</taxon>
        <taxon>Metazoa</taxon>
        <taxon>Spiralia</taxon>
        <taxon>Lophotrochozoa</taxon>
        <taxon>Mollusca</taxon>
        <taxon>Bivalvia</taxon>
        <taxon>Autobranchia</taxon>
        <taxon>Heteroconchia</taxon>
        <taxon>Palaeoheterodonta</taxon>
        <taxon>Unionida</taxon>
        <taxon>Unionoidea</taxon>
        <taxon>Unionidae</taxon>
        <taxon>Unioninae</taxon>
        <taxon>Sinanodonta</taxon>
    </lineage>
</organism>
<dbReference type="Proteomes" id="UP001634394">
    <property type="component" value="Unassembled WGS sequence"/>
</dbReference>
<gene>
    <name evidence="1" type="ORF">ACJMK2_014645</name>
</gene>
<comment type="caution">
    <text evidence="1">The sequence shown here is derived from an EMBL/GenBank/DDBJ whole genome shotgun (WGS) entry which is preliminary data.</text>
</comment>
<name>A0ABD3V1B8_SINWO</name>
<proteinExistence type="predicted"/>
<evidence type="ECO:0000313" key="2">
    <source>
        <dbReference type="Proteomes" id="UP001634394"/>
    </source>
</evidence>
<keyword evidence="2" id="KW-1185">Reference proteome</keyword>
<protein>
    <submittedName>
        <fullName evidence="1">Uncharacterized protein</fullName>
    </submittedName>
</protein>
<accession>A0ABD3V1B8</accession>
<evidence type="ECO:0000313" key="1">
    <source>
        <dbReference type="EMBL" id="KAL3855434.1"/>
    </source>
</evidence>
<reference evidence="1 2" key="1">
    <citation type="submission" date="2024-11" db="EMBL/GenBank/DDBJ databases">
        <title>Chromosome-level genome assembly of the freshwater bivalve Anodonta woodiana.</title>
        <authorList>
            <person name="Chen X."/>
        </authorList>
    </citation>
    <scope>NUCLEOTIDE SEQUENCE [LARGE SCALE GENOMIC DNA]</scope>
    <source>
        <strain evidence="1">MN2024</strain>
        <tissue evidence="1">Gills</tissue>
    </source>
</reference>
<dbReference type="EMBL" id="JBJQND010000014">
    <property type="protein sequence ID" value="KAL3855434.1"/>
    <property type="molecule type" value="Genomic_DNA"/>
</dbReference>
<dbReference type="AlphaFoldDB" id="A0ABD3V1B8"/>